<dbReference type="EMBL" id="CP023737">
    <property type="protein sequence ID" value="ATQ69923.1"/>
    <property type="molecule type" value="Genomic_DNA"/>
</dbReference>
<dbReference type="KEGG" id="mtw:CQW49_20080"/>
<dbReference type="AlphaFoldDB" id="A0A2D2D4L8"/>
<gene>
    <name evidence="1" type="ORF">CQW49_20080</name>
</gene>
<organism evidence="1 2">
    <name type="scientific">Methylosinus trichosporium (strain ATCC 35070 / NCIMB 11131 / UNIQEM 75 / OB3b)</name>
    <dbReference type="NCBI Taxonomy" id="595536"/>
    <lineage>
        <taxon>Bacteria</taxon>
        <taxon>Pseudomonadati</taxon>
        <taxon>Pseudomonadota</taxon>
        <taxon>Alphaproteobacteria</taxon>
        <taxon>Hyphomicrobiales</taxon>
        <taxon>Methylocystaceae</taxon>
        <taxon>Methylosinus</taxon>
    </lineage>
</organism>
<sequence length="200" mass="21923">MRQSINNHLYDYWHRLKGARSAPERSEIDPAEIRDALADSFIIEVDSAATFPLRLSGTRLNALWLAEQKGQSFLALFEEEDRRTLASVMMTVIDGVAPVVAGVEATAGAGHEPLEMELLLLPLRHFGKTHARMLGALAPARRPRWFGLAPARPLRLKSFRVIGPSEARRIAPTAGYAPSSARPHPVASRPALVVHQGGKV</sequence>
<dbReference type="STRING" id="595536.GCA_000178815_01177"/>
<protein>
    <submittedName>
        <fullName evidence="1">PAS domain-containing protein</fullName>
    </submittedName>
</protein>
<dbReference type="InterPro" id="IPR009922">
    <property type="entry name" value="DUF1457"/>
</dbReference>
<evidence type="ECO:0000313" key="1">
    <source>
        <dbReference type="EMBL" id="ATQ69923.1"/>
    </source>
</evidence>
<dbReference type="Proteomes" id="UP000230709">
    <property type="component" value="Chromosome"/>
</dbReference>
<reference evidence="2" key="1">
    <citation type="submission" date="2017-10" db="EMBL/GenBank/DDBJ databases">
        <title>Completed PacBio SMRT sequence of Methylosinus trichosporium OB3b reveals presence of a third large plasmid.</title>
        <authorList>
            <person name="Charles T.C."/>
            <person name="Lynch M.D.J."/>
            <person name="Heil J.R."/>
            <person name="Cheng J."/>
        </authorList>
    </citation>
    <scope>NUCLEOTIDE SEQUENCE [LARGE SCALE GENOMIC DNA]</scope>
    <source>
        <strain evidence="2">OB3b</strain>
    </source>
</reference>
<dbReference type="PIRSF" id="PIRSF031878">
    <property type="entry name" value="UCP031878"/>
    <property type="match status" value="1"/>
</dbReference>
<accession>A0A2D2D4L8</accession>
<dbReference type="Pfam" id="PF07310">
    <property type="entry name" value="PAS_5"/>
    <property type="match status" value="1"/>
</dbReference>
<keyword evidence="2" id="KW-1185">Reference proteome</keyword>
<evidence type="ECO:0000313" key="2">
    <source>
        <dbReference type="Proteomes" id="UP000230709"/>
    </source>
</evidence>
<name>A0A2D2D4L8_METT3</name>
<proteinExistence type="predicted"/>
<dbReference type="RefSeq" id="WP_003609468.1">
    <property type="nucleotide sequence ID" value="NZ_ADVE02000001.1"/>
</dbReference>